<dbReference type="GO" id="GO:0046873">
    <property type="term" value="F:metal ion transmembrane transporter activity"/>
    <property type="evidence" value="ECO:0007669"/>
    <property type="project" value="InterPro"/>
</dbReference>
<dbReference type="InterPro" id="IPR001727">
    <property type="entry name" value="GDT1-like"/>
</dbReference>
<feature type="transmembrane region" description="Helical" evidence="6">
    <location>
        <begin position="149"/>
        <end position="169"/>
    </location>
</feature>
<organism evidence="7 8">
    <name type="scientific">Amycolatopsis methanolica 239</name>
    <dbReference type="NCBI Taxonomy" id="1068978"/>
    <lineage>
        <taxon>Bacteria</taxon>
        <taxon>Bacillati</taxon>
        <taxon>Actinomycetota</taxon>
        <taxon>Actinomycetes</taxon>
        <taxon>Pseudonocardiales</taxon>
        <taxon>Pseudonocardiaceae</taxon>
        <taxon>Amycolatopsis</taxon>
        <taxon>Amycolatopsis methanolica group</taxon>
    </lineage>
</organism>
<keyword evidence="8" id="KW-1185">Reference proteome</keyword>
<dbReference type="PANTHER" id="PTHR12608:SF1">
    <property type="entry name" value="TRANSMEMBRANE PROTEIN 165"/>
    <property type="match status" value="1"/>
</dbReference>
<dbReference type="eggNOG" id="COG2119">
    <property type="taxonomic scope" value="Bacteria"/>
</dbReference>
<evidence type="ECO:0000256" key="4">
    <source>
        <dbReference type="ARBA" id="ARBA00022989"/>
    </source>
</evidence>
<comment type="caution">
    <text evidence="6">Lacks conserved residue(s) required for the propagation of feature annotation.</text>
</comment>
<dbReference type="PANTHER" id="PTHR12608">
    <property type="entry name" value="TRANSMEMBRANE PROTEIN HTP-1 RELATED"/>
    <property type="match status" value="1"/>
</dbReference>
<reference evidence="7 8" key="1">
    <citation type="submission" date="2014-07" db="EMBL/GenBank/DDBJ databases">
        <title>Whole Genome Sequence of the Amycolatopsis methanolica 239.</title>
        <authorList>
            <person name="Tang B."/>
        </authorList>
    </citation>
    <scope>NUCLEOTIDE SEQUENCE [LARGE SCALE GENOMIC DNA]</scope>
    <source>
        <strain evidence="7 8">239</strain>
    </source>
</reference>
<keyword evidence="3 6" id="KW-0812">Transmembrane</keyword>
<evidence type="ECO:0000256" key="1">
    <source>
        <dbReference type="ARBA" id="ARBA00004141"/>
    </source>
</evidence>
<protein>
    <recommendedName>
        <fullName evidence="6">GDT1 family protein</fullName>
    </recommendedName>
</protein>
<dbReference type="AlphaFoldDB" id="A0A076MR66"/>
<feature type="transmembrane region" description="Helical" evidence="6">
    <location>
        <begin position="73"/>
        <end position="90"/>
    </location>
</feature>
<keyword evidence="4 6" id="KW-1133">Transmembrane helix</keyword>
<dbReference type="HOGENOM" id="CLU_040186_1_2_11"/>
<sequence>MEITVSTALLALLSAYVLVLAVELPDKTMIATLVLTTRFRAWPVLVGVSLAFAVQSTIAVLFGRALTLLPESLVAAVVAALFGLGAVLLLREGFSTTDESGEDAARQGVKPVTFLHSAATSFGVLFAAEWGDASQLATAGLSARYGHPLMVGAGSLLALITVAAIAVFIGHKVRGRLKPKLLQRIAGFAFAAFALLALVQAFA</sequence>
<dbReference type="KEGG" id="amq:AMETH_0180"/>
<evidence type="ECO:0000256" key="5">
    <source>
        <dbReference type="ARBA" id="ARBA00023136"/>
    </source>
</evidence>
<evidence type="ECO:0000256" key="2">
    <source>
        <dbReference type="ARBA" id="ARBA00009190"/>
    </source>
</evidence>
<evidence type="ECO:0000256" key="3">
    <source>
        <dbReference type="ARBA" id="ARBA00022692"/>
    </source>
</evidence>
<accession>A0A076MR66</accession>
<evidence type="ECO:0000256" key="6">
    <source>
        <dbReference type="RuleBase" id="RU365102"/>
    </source>
</evidence>
<name>A0A076MR66_AMYME</name>
<dbReference type="EMBL" id="CP009110">
    <property type="protein sequence ID" value="AIJ20272.1"/>
    <property type="molecule type" value="Genomic_DNA"/>
</dbReference>
<evidence type="ECO:0000313" key="8">
    <source>
        <dbReference type="Proteomes" id="UP000062973"/>
    </source>
</evidence>
<dbReference type="Pfam" id="PF01169">
    <property type="entry name" value="GDT1"/>
    <property type="match status" value="2"/>
</dbReference>
<comment type="subcellular location">
    <subcellularLocation>
        <location evidence="1 6">Membrane</location>
        <topology evidence="1 6">Multi-pass membrane protein</topology>
    </subcellularLocation>
</comment>
<dbReference type="Proteomes" id="UP000062973">
    <property type="component" value="Chromosome"/>
</dbReference>
<feature type="transmembrane region" description="Helical" evidence="6">
    <location>
        <begin position="181"/>
        <end position="202"/>
    </location>
</feature>
<comment type="similarity">
    <text evidence="2 6">Belongs to the GDT1 family.</text>
</comment>
<evidence type="ECO:0000313" key="7">
    <source>
        <dbReference type="EMBL" id="AIJ20272.1"/>
    </source>
</evidence>
<proteinExistence type="inferred from homology"/>
<dbReference type="GO" id="GO:0016020">
    <property type="term" value="C:membrane"/>
    <property type="evidence" value="ECO:0007669"/>
    <property type="project" value="UniProtKB-SubCell"/>
</dbReference>
<dbReference type="PATRIC" id="fig|1068978.7.peg.192"/>
<keyword evidence="5 6" id="KW-0472">Membrane</keyword>
<gene>
    <name evidence="7" type="ORF">AMETH_0180</name>
</gene>
<dbReference type="STRING" id="1068978.AMETH_0180"/>
<feature type="transmembrane region" description="Helical" evidence="6">
    <location>
        <begin position="45"/>
        <end position="66"/>
    </location>
</feature>